<dbReference type="AlphaFoldDB" id="Q7UP78"/>
<dbReference type="OrthoDB" id="9905276at2"/>
<dbReference type="HOGENOM" id="CLU_2234445_0_0_0"/>
<dbReference type="InParanoid" id="Q7UP78"/>
<dbReference type="InterPro" id="IPR011480">
    <property type="entry name" value="DUF1589"/>
</dbReference>
<evidence type="ECO:0000313" key="3">
    <source>
        <dbReference type="Proteomes" id="UP000001025"/>
    </source>
</evidence>
<dbReference type="Pfam" id="PF07628">
    <property type="entry name" value="DUF1589"/>
    <property type="match status" value="1"/>
</dbReference>
<organism evidence="2 3">
    <name type="scientific">Rhodopirellula baltica (strain DSM 10527 / NCIMB 13988 / SH1)</name>
    <dbReference type="NCBI Taxonomy" id="243090"/>
    <lineage>
        <taxon>Bacteria</taxon>
        <taxon>Pseudomonadati</taxon>
        <taxon>Planctomycetota</taxon>
        <taxon>Planctomycetia</taxon>
        <taxon>Pirellulales</taxon>
        <taxon>Pirellulaceae</taxon>
        <taxon>Rhodopirellula</taxon>
    </lineage>
</organism>
<gene>
    <name evidence="2" type="ordered locus">RB7110</name>
</gene>
<dbReference type="Proteomes" id="UP000001025">
    <property type="component" value="Chromosome"/>
</dbReference>
<accession>Q7UP78</accession>
<protein>
    <submittedName>
        <fullName evidence="2">Uncharacterized protein</fullName>
    </submittedName>
</protein>
<dbReference type="KEGG" id="rba:RB7110"/>
<keyword evidence="3" id="KW-1185">Reference proteome</keyword>
<reference evidence="2 3" key="1">
    <citation type="journal article" date="2003" name="Proc. Natl. Acad. Sci. U.S.A.">
        <title>Complete genome sequence of the marine planctomycete Pirellula sp. strain 1.</title>
        <authorList>
            <person name="Gloeckner F.O."/>
            <person name="Kube M."/>
            <person name="Bauer M."/>
            <person name="Teeling H."/>
            <person name="Lombardot T."/>
            <person name="Ludwig W."/>
            <person name="Gade D."/>
            <person name="Beck A."/>
            <person name="Borzym K."/>
            <person name="Heitmann K."/>
            <person name="Rabus R."/>
            <person name="Schlesner H."/>
            <person name="Amann R."/>
            <person name="Reinhardt R."/>
        </authorList>
    </citation>
    <scope>NUCLEOTIDE SEQUENCE [LARGE SCALE GENOMIC DNA]</scope>
    <source>
        <strain evidence="3">DSM 10527 / NCIMB 13988 / SH1</strain>
    </source>
</reference>
<proteinExistence type="predicted"/>
<dbReference type="EMBL" id="BX294145">
    <property type="protein sequence ID" value="CAD75184.1"/>
    <property type="molecule type" value="Genomic_DNA"/>
</dbReference>
<feature type="region of interest" description="Disordered" evidence="1">
    <location>
        <begin position="1"/>
        <end position="26"/>
    </location>
</feature>
<evidence type="ECO:0000256" key="1">
    <source>
        <dbReference type="SAM" id="MobiDB-lite"/>
    </source>
</evidence>
<evidence type="ECO:0000313" key="2">
    <source>
        <dbReference type="EMBL" id="CAD75184.1"/>
    </source>
</evidence>
<dbReference type="EnsemblBacteria" id="CAD75184">
    <property type="protein sequence ID" value="CAD75184"/>
    <property type="gene ID" value="RB7110"/>
</dbReference>
<sequence>MLWNKARRPITSPASSKLASHSPRHVKHGLHTRRFVGGNQKAKLTISNCKLQTNLPRPGRPGYYLAPSRCFGTKRGVQSPHRQAPNLPAIHHAMSNMAYGNLRAI</sequence>
<name>Q7UP78_RHOBA</name>